<dbReference type="Proteomes" id="UP000037179">
    <property type="component" value="Unassembled WGS sequence"/>
</dbReference>
<organism evidence="3 4">
    <name type="scientific">Nocardia seriolae</name>
    <dbReference type="NCBI Taxonomy" id="37332"/>
    <lineage>
        <taxon>Bacteria</taxon>
        <taxon>Bacillati</taxon>
        <taxon>Actinomycetota</taxon>
        <taxon>Actinomycetes</taxon>
        <taxon>Mycobacteriales</taxon>
        <taxon>Nocardiaceae</taxon>
        <taxon>Nocardia</taxon>
    </lineage>
</organism>
<gene>
    <name evidence="2" type="ORF">NS506_04011</name>
    <name evidence="3" type="ORF">NSK11_contig00137-0013</name>
</gene>
<dbReference type="Gene3D" id="3.30.559.30">
    <property type="entry name" value="Nonribosomal peptide synthetase, condensation domain"/>
    <property type="match status" value="1"/>
</dbReference>
<dbReference type="SUPFAM" id="SSF52777">
    <property type="entry name" value="CoA-dependent acyltransferases"/>
    <property type="match status" value="1"/>
</dbReference>
<name>A0ABC9Z3D2_9NOCA</name>
<dbReference type="Proteomes" id="UP000180166">
    <property type="component" value="Chromosome"/>
</dbReference>
<dbReference type="EMBL" id="CP017839">
    <property type="protein sequence ID" value="APA98059.1"/>
    <property type="molecule type" value="Genomic_DNA"/>
</dbReference>
<evidence type="ECO:0000313" key="5">
    <source>
        <dbReference type="Proteomes" id="UP000180166"/>
    </source>
</evidence>
<dbReference type="Gene3D" id="3.30.559.10">
    <property type="entry name" value="Chloramphenicol acetyltransferase-like domain"/>
    <property type="match status" value="1"/>
</dbReference>
<reference evidence="2 5" key="3">
    <citation type="submission" date="2016-10" db="EMBL/GenBank/DDBJ databases">
        <title>Genome sequence of Nocardia seriolae strain EM150506, isolated from Anguila japonica.</title>
        <authorList>
            <person name="Han H.-J."/>
        </authorList>
    </citation>
    <scope>NUCLEOTIDE SEQUENCE [LARGE SCALE GENOMIC DNA]</scope>
    <source>
        <strain evidence="2 5">EM150506</strain>
    </source>
</reference>
<evidence type="ECO:0000313" key="4">
    <source>
        <dbReference type="Proteomes" id="UP000037179"/>
    </source>
</evidence>
<evidence type="ECO:0000259" key="1">
    <source>
        <dbReference type="Pfam" id="PF00668"/>
    </source>
</evidence>
<dbReference type="KEGG" id="nsr:NS506_04011"/>
<protein>
    <submittedName>
        <fullName evidence="2">Chondramide synthase cmdD</fullName>
    </submittedName>
</protein>
<dbReference type="GeneID" id="93375502"/>
<evidence type="ECO:0000313" key="3">
    <source>
        <dbReference type="EMBL" id="GAP32015.1"/>
    </source>
</evidence>
<evidence type="ECO:0000313" key="2">
    <source>
        <dbReference type="EMBL" id="APA98059.1"/>
    </source>
</evidence>
<proteinExistence type="predicted"/>
<reference evidence="4" key="1">
    <citation type="submission" date="2015-07" db="EMBL/GenBank/DDBJ databases">
        <title>Nocardia seriolae U-1 whole genome shotgun sequence.</title>
        <authorList>
            <person name="Imajoh M."/>
            <person name="Fukumoto Y."/>
            <person name="Sukeda M."/>
            <person name="Yamane J."/>
            <person name="Yamasaki K."/>
            <person name="Shimizu M."/>
            <person name="Ohnishi K."/>
            <person name="Oshima S."/>
        </authorList>
    </citation>
    <scope>NUCLEOTIDE SEQUENCE [LARGE SCALE GENOMIC DNA]</scope>
    <source>
        <strain evidence="4">U-1</strain>
    </source>
</reference>
<sequence>MTDLRPGRLTAAARKFLTWDENPAIFGVTFPCPVPVAMGPEEVRRLVDAVIDNHETLRSRYSYGEGAGCEIEPESGGVIDPARFEVRTIDIEHLDGAEVMALIERETAAADLRLDPAAGRVVTTTLLTRSFDVNILLFTAHHVAVDAVAMWVLWDDIATYVRQWEAGEPISLSPESTTGSEWAEFLDGYAPSRVGERDYWLAASDIEPNQQIRSDTPKSAHVDGVIDGALAQRLLVELPAAFEASYTRILLVALGLAIEDVTGVARPIQVQKHGRYSRLRPGTDLSRTVAWISDDYPWLLRPVAGDLGTRMRDAIAGYPANPEDFTLLCWHHPESWPQFMKFNFPKFYFNFVGDIGVWIPDAQSRDQARLTMFDLSVLAGASKPEGVDQVHYSVHSPNGGLGAQRVREIVGRWLSIIETVPIGNA</sequence>
<dbReference type="EMBL" id="BBYQ01000137">
    <property type="protein sequence ID" value="GAP32015.1"/>
    <property type="molecule type" value="Genomic_DNA"/>
</dbReference>
<dbReference type="AlphaFoldDB" id="A0ABC9Z3D2"/>
<feature type="domain" description="Condensation" evidence="1">
    <location>
        <begin position="38"/>
        <end position="292"/>
    </location>
</feature>
<dbReference type="GO" id="GO:0008610">
    <property type="term" value="P:lipid biosynthetic process"/>
    <property type="evidence" value="ECO:0007669"/>
    <property type="project" value="UniProtKB-ARBA"/>
</dbReference>
<dbReference type="RefSeq" id="WP_036548998.1">
    <property type="nucleotide sequence ID" value="NZ_BAAARX010000002.1"/>
</dbReference>
<accession>A0ABC9Z3D2</accession>
<dbReference type="Pfam" id="PF00668">
    <property type="entry name" value="Condensation"/>
    <property type="match status" value="1"/>
</dbReference>
<dbReference type="InterPro" id="IPR023213">
    <property type="entry name" value="CAT-like_dom_sf"/>
</dbReference>
<reference evidence="3 4" key="2">
    <citation type="journal article" date="2016" name="Genome Announc.">
        <title>Draft Genome Sequence of Erythromycin- and Oxytetracycline-Sensitive Nocardia seriolae Strain U-1 (NBRC 110359).</title>
        <authorList>
            <person name="Imajoh M."/>
            <person name="Sukeda M."/>
            <person name="Shimizu M."/>
            <person name="Yamane J."/>
            <person name="Ohnishi K."/>
            <person name="Oshima S."/>
        </authorList>
    </citation>
    <scope>NUCLEOTIDE SEQUENCE [LARGE SCALE GENOMIC DNA]</scope>
    <source>
        <strain evidence="3 4">U-1</strain>
    </source>
</reference>
<keyword evidence="4" id="KW-1185">Reference proteome</keyword>
<dbReference type="InterPro" id="IPR001242">
    <property type="entry name" value="Condensation_dom"/>
</dbReference>